<dbReference type="Proteomes" id="UP000614047">
    <property type="component" value="Unassembled WGS sequence"/>
</dbReference>
<dbReference type="RefSeq" id="WP_197012752.1">
    <property type="nucleotide sequence ID" value="NZ_BAABES010000028.1"/>
</dbReference>
<accession>A0A931GJZ4</accession>
<name>A0A931GJZ4_9ACTN</name>
<protein>
    <submittedName>
        <fullName evidence="1">DCC family thiol-disulfide oxidoreductase YuxK</fullName>
    </submittedName>
</protein>
<organism evidence="1 2">
    <name type="scientific">Actinomadura viridis</name>
    <dbReference type="NCBI Taxonomy" id="58110"/>
    <lineage>
        <taxon>Bacteria</taxon>
        <taxon>Bacillati</taxon>
        <taxon>Actinomycetota</taxon>
        <taxon>Actinomycetes</taxon>
        <taxon>Streptosporangiales</taxon>
        <taxon>Thermomonosporaceae</taxon>
        <taxon>Actinomadura</taxon>
    </lineage>
</organism>
<evidence type="ECO:0000313" key="1">
    <source>
        <dbReference type="EMBL" id="MBG6090273.1"/>
    </source>
</evidence>
<dbReference type="InterPro" id="IPR007263">
    <property type="entry name" value="DCC1-like"/>
</dbReference>
<sequence length="136" mass="14295">MAARERPVLVYDGDCGFCTASVRFAERRIPTAAEPVPYQLADLAALGTTAERAAREVVWVGRDGRVRGGAQAIAALLIEAGGAWRPLGLLARVPPFRWIAHGLYRLAAANRQRLPGGTPACALPAGRRPGGGAAAR</sequence>
<dbReference type="Pfam" id="PF04134">
    <property type="entry name" value="DCC1-like"/>
    <property type="match status" value="1"/>
</dbReference>
<evidence type="ECO:0000313" key="2">
    <source>
        <dbReference type="Proteomes" id="UP000614047"/>
    </source>
</evidence>
<dbReference type="AlphaFoldDB" id="A0A931GJZ4"/>
<comment type="caution">
    <text evidence="1">The sequence shown here is derived from an EMBL/GenBank/DDBJ whole genome shotgun (WGS) entry which is preliminary data.</text>
</comment>
<proteinExistence type="predicted"/>
<dbReference type="EMBL" id="JADOUA010000001">
    <property type="protein sequence ID" value="MBG6090273.1"/>
    <property type="molecule type" value="Genomic_DNA"/>
</dbReference>
<dbReference type="GO" id="GO:0015035">
    <property type="term" value="F:protein-disulfide reductase activity"/>
    <property type="evidence" value="ECO:0007669"/>
    <property type="project" value="InterPro"/>
</dbReference>
<reference evidence="1" key="1">
    <citation type="submission" date="2020-11" db="EMBL/GenBank/DDBJ databases">
        <title>Sequencing the genomes of 1000 actinobacteria strains.</title>
        <authorList>
            <person name="Klenk H.-P."/>
        </authorList>
    </citation>
    <scope>NUCLEOTIDE SEQUENCE</scope>
    <source>
        <strain evidence="1">DSM 43175</strain>
    </source>
</reference>
<keyword evidence="2" id="KW-1185">Reference proteome</keyword>
<gene>
    <name evidence="1" type="ORF">IW256_004386</name>
</gene>